<comment type="caution">
    <text evidence="1">The sequence shown here is derived from an EMBL/GenBank/DDBJ whole genome shotgun (WGS) entry which is preliminary data.</text>
</comment>
<dbReference type="RefSeq" id="WP_254087340.1">
    <property type="nucleotide sequence ID" value="NZ_JAHESE010000040.1"/>
</dbReference>
<dbReference type="AlphaFoldDB" id="A0AAP2E433"/>
<name>A0AAP2E433_9BACT</name>
<organism evidence="1 2">
    <name type="scientific">Dawidia cretensis</name>
    <dbReference type="NCBI Taxonomy" id="2782350"/>
    <lineage>
        <taxon>Bacteria</taxon>
        <taxon>Pseudomonadati</taxon>
        <taxon>Bacteroidota</taxon>
        <taxon>Cytophagia</taxon>
        <taxon>Cytophagales</taxon>
        <taxon>Chryseotaleaceae</taxon>
        <taxon>Dawidia</taxon>
    </lineage>
</organism>
<evidence type="ECO:0000313" key="2">
    <source>
        <dbReference type="Proteomes" id="UP001319080"/>
    </source>
</evidence>
<keyword evidence="2" id="KW-1185">Reference proteome</keyword>
<dbReference type="Proteomes" id="UP001319080">
    <property type="component" value="Unassembled WGS sequence"/>
</dbReference>
<dbReference type="EMBL" id="JAHESE010000040">
    <property type="protein sequence ID" value="MBT1711768.1"/>
    <property type="molecule type" value="Genomic_DNA"/>
</dbReference>
<sequence length="69" mass="7722">MLRIDRLWNDHLGNKDVIGVASYITHRAFVRINQMGIVIAGCGFAVVEHAVTRIILLRNGVGHRDLVVM</sequence>
<reference evidence="1 2" key="1">
    <citation type="submission" date="2021-05" db="EMBL/GenBank/DDBJ databases">
        <title>A Polyphasic approach of four new species of the genus Ohtaekwangia: Ohtaekwangia histidinii sp. nov., Ohtaekwangia cretensis sp. nov., Ohtaekwangia indiensis sp. nov., Ohtaekwangia reichenbachii sp. nov. from diverse environment.</title>
        <authorList>
            <person name="Octaviana S."/>
        </authorList>
    </citation>
    <scope>NUCLEOTIDE SEQUENCE [LARGE SCALE GENOMIC DNA]</scope>
    <source>
        <strain evidence="1 2">PWU5</strain>
    </source>
</reference>
<accession>A0AAP2E433</accession>
<gene>
    <name evidence="1" type="ORF">KK062_26240</name>
</gene>
<protein>
    <submittedName>
        <fullName evidence="1">Uncharacterized protein</fullName>
    </submittedName>
</protein>
<proteinExistence type="predicted"/>
<evidence type="ECO:0000313" key="1">
    <source>
        <dbReference type="EMBL" id="MBT1711768.1"/>
    </source>
</evidence>